<evidence type="ECO:0000256" key="1">
    <source>
        <dbReference type="ARBA" id="ARBA00022741"/>
    </source>
</evidence>
<gene>
    <name evidence="7" type="ORF">SCD_n00792</name>
</gene>
<dbReference type="Pfam" id="PF02954">
    <property type="entry name" value="HTH_8"/>
    <property type="match status" value="1"/>
</dbReference>
<dbReference type="Pfam" id="PF25601">
    <property type="entry name" value="AAA_lid_14"/>
    <property type="match status" value="1"/>
</dbReference>
<evidence type="ECO:0000256" key="4">
    <source>
        <dbReference type="ARBA" id="ARBA00023163"/>
    </source>
</evidence>
<dbReference type="STRING" id="1163617.SCD_n00792"/>
<dbReference type="InterPro" id="IPR002078">
    <property type="entry name" value="Sigma_54_int"/>
</dbReference>
<dbReference type="AlphaFoldDB" id="S6ABE7"/>
<dbReference type="InterPro" id="IPR002197">
    <property type="entry name" value="HTH_Fis"/>
</dbReference>
<dbReference type="InterPro" id="IPR013656">
    <property type="entry name" value="PAS_4"/>
</dbReference>
<dbReference type="InterPro" id="IPR025944">
    <property type="entry name" value="Sigma_54_int_dom_CS"/>
</dbReference>
<keyword evidence="2" id="KW-0067">ATP-binding</keyword>
<dbReference type="HOGENOM" id="CLU_000445_8_1_4"/>
<keyword evidence="8" id="KW-1185">Reference proteome</keyword>
<dbReference type="Pfam" id="PF00158">
    <property type="entry name" value="Sigma54_activat"/>
    <property type="match status" value="1"/>
</dbReference>
<keyword evidence="3" id="KW-0805">Transcription regulation</keyword>
<evidence type="ECO:0000256" key="3">
    <source>
        <dbReference type="ARBA" id="ARBA00023015"/>
    </source>
</evidence>
<dbReference type="OrthoDB" id="5288224at2"/>
<accession>S6ABE7</accession>
<evidence type="ECO:0000256" key="2">
    <source>
        <dbReference type="ARBA" id="ARBA00022840"/>
    </source>
</evidence>
<dbReference type="PROSITE" id="PS50112">
    <property type="entry name" value="PAS"/>
    <property type="match status" value="1"/>
</dbReference>
<dbReference type="KEGG" id="sdr:SCD_n00792"/>
<evidence type="ECO:0000313" key="7">
    <source>
        <dbReference type="EMBL" id="BAN34633.1"/>
    </source>
</evidence>
<dbReference type="CDD" id="cd00009">
    <property type="entry name" value="AAA"/>
    <property type="match status" value="1"/>
</dbReference>
<dbReference type="eggNOG" id="COG3829">
    <property type="taxonomic scope" value="Bacteria"/>
</dbReference>
<dbReference type="GO" id="GO:0043565">
    <property type="term" value="F:sequence-specific DNA binding"/>
    <property type="evidence" value="ECO:0007669"/>
    <property type="project" value="InterPro"/>
</dbReference>
<protein>
    <submittedName>
        <fullName evidence="7">Fis family transcriptional regulator</fullName>
    </submittedName>
</protein>
<dbReference type="FunFam" id="3.40.50.300:FF:000006">
    <property type="entry name" value="DNA-binding transcriptional regulator NtrC"/>
    <property type="match status" value="1"/>
</dbReference>
<name>S6ABE7_SULDS</name>
<dbReference type="InterPro" id="IPR000014">
    <property type="entry name" value="PAS"/>
</dbReference>
<dbReference type="Gene3D" id="1.10.8.60">
    <property type="match status" value="1"/>
</dbReference>
<dbReference type="PRINTS" id="PR01590">
    <property type="entry name" value="HTHFIS"/>
</dbReference>
<dbReference type="Pfam" id="PF08448">
    <property type="entry name" value="PAS_4"/>
    <property type="match status" value="1"/>
</dbReference>
<keyword evidence="1" id="KW-0547">Nucleotide-binding</keyword>
<dbReference type="Gene3D" id="3.30.450.20">
    <property type="entry name" value="PAS domain"/>
    <property type="match status" value="1"/>
</dbReference>
<evidence type="ECO:0000259" key="5">
    <source>
        <dbReference type="PROSITE" id="PS50045"/>
    </source>
</evidence>
<keyword evidence="4" id="KW-0804">Transcription</keyword>
<dbReference type="RefSeq" id="WP_009206420.1">
    <property type="nucleotide sequence ID" value="NC_022357.1"/>
</dbReference>
<dbReference type="InterPro" id="IPR003593">
    <property type="entry name" value="AAA+_ATPase"/>
</dbReference>
<organism evidence="7 8">
    <name type="scientific">Sulfuricella denitrificans (strain DSM 22764 / NBRC 105220 / skB26)</name>
    <dbReference type="NCBI Taxonomy" id="1163617"/>
    <lineage>
        <taxon>Bacteria</taxon>
        <taxon>Pseudomonadati</taxon>
        <taxon>Pseudomonadota</taxon>
        <taxon>Betaproteobacteria</taxon>
        <taxon>Nitrosomonadales</taxon>
        <taxon>Sulfuricellaceae</taxon>
        <taxon>Sulfuricella</taxon>
    </lineage>
</organism>
<dbReference type="SMART" id="SM00382">
    <property type="entry name" value="AAA"/>
    <property type="match status" value="1"/>
</dbReference>
<dbReference type="SUPFAM" id="SSF52540">
    <property type="entry name" value="P-loop containing nucleoside triphosphate hydrolases"/>
    <property type="match status" value="1"/>
</dbReference>
<dbReference type="Gene3D" id="3.40.50.300">
    <property type="entry name" value="P-loop containing nucleotide triphosphate hydrolases"/>
    <property type="match status" value="1"/>
</dbReference>
<evidence type="ECO:0000313" key="8">
    <source>
        <dbReference type="Proteomes" id="UP000015559"/>
    </source>
</evidence>
<dbReference type="PROSITE" id="PS50045">
    <property type="entry name" value="SIGMA54_INTERACT_4"/>
    <property type="match status" value="1"/>
</dbReference>
<dbReference type="InterPro" id="IPR058031">
    <property type="entry name" value="AAA_lid_NorR"/>
</dbReference>
<dbReference type="EMBL" id="AP013066">
    <property type="protein sequence ID" value="BAN34633.1"/>
    <property type="molecule type" value="Genomic_DNA"/>
</dbReference>
<dbReference type="CDD" id="cd00130">
    <property type="entry name" value="PAS"/>
    <property type="match status" value="1"/>
</dbReference>
<feature type="domain" description="Sigma-54 factor interaction" evidence="5">
    <location>
        <begin position="133"/>
        <end position="361"/>
    </location>
</feature>
<dbReference type="Proteomes" id="UP000015559">
    <property type="component" value="Chromosome"/>
</dbReference>
<dbReference type="SUPFAM" id="SSF46689">
    <property type="entry name" value="Homeodomain-like"/>
    <property type="match status" value="1"/>
</dbReference>
<evidence type="ECO:0000259" key="6">
    <source>
        <dbReference type="PROSITE" id="PS50112"/>
    </source>
</evidence>
<dbReference type="PANTHER" id="PTHR32071">
    <property type="entry name" value="TRANSCRIPTIONAL REGULATORY PROTEIN"/>
    <property type="match status" value="1"/>
</dbReference>
<dbReference type="GO" id="GO:0006355">
    <property type="term" value="P:regulation of DNA-templated transcription"/>
    <property type="evidence" value="ECO:0007669"/>
    <property type="project" value="InterPro"/>
</dbReference>
<dbReference type="GO" id="GO:0005524">
    <property type="term" value="F:ATP binding"/>
    <property type="evidence" value="ECO:0007669"/>
    <property type="project" value="UniProtKB-KW"/>
</dbReference>
<dbReference type="Gene3D" id="1.10.10.60">
    <property type="entry name" value="Homeodomain-like"/>
    <property type="match status" value="1"/>
</dbReference>
<dbReference type="PROSITE" id="PS00688">
    <property type="entry name" value="SIGMA54_INTERACT_3"/>
    <property type="match status" value="1"/>
</dbReference>
<dbReference type="SUPFAM" id="SSF55785">
    <property type="entry name" value="PYP-like sensor domain (PAS domain)"/>
    <property type="match status" value="1"/>
</dbReference>
<dbReference type="InterPro" id="IPR009057">
    <property type="entry name" value="Homeodomain-like_sf"/>
</dbReference>
<feature type="domain" description="PAS" evidence="6">
    <location>
        <begin position="4"/>
        <end position="49"/>
    </location>
</feature>
<proteinExistence type="predicted"/>
<dbReference type="InterPro" id="IPR035965">
    <property type="entry name" value="PAS-like_dom_sf"/>
</dbReference>
<sequence length="458" mass="50585">MNDLSLDLQSLINIQENPFVLIDKDYRVVSANNAYCQVYGLNPDEIVGRLCHEISHHSSVPCHENGEVCPHQKVFATGEACQVLHIHYDNNNRAERVRLKGYPIRGRDGCLYLGEAIVPLSSSEELDCDEMRMIGHSPAFLECADKLSRVAESDAPILLYGESGVGKELAAEFVHKLSTRGGRPYVSVNCAAIAESMFESEFFGHERGAFTGCVGRKQGLFELAGGGTLFLDEIGEIPLSMQPKLLRVLETGEFRRVGGTVTLTADVRIISATNRNLLERVDQGLFREDLYYRVAGIDVMLPSLRERRMDIPALADALLARISGAGKNIPKLAADAISRLMNYDYPGNVRELRNVLQKAVALSSKGIIHAKHIQFDSMNEVKAQTAMRTGVSVGSSPVLPPMVSAPSAISIEEMEIRHICELLEHHGGHRRTVADILGISERTLYRKLNRYGLHPAKD</sequence>
<reference evidence="7 8" key="1">
    <citation type="journal article" date="2012" name="Appl. Environ. Microbiol.">
        <title>Draft genome sequence of a psychrotolerant sulfur-oxidizing bacterium, Sulfuricella denitrificans skB26, and proteomic insights into cold adaptation.</title>
        <authorList>
            <person name="Watanabe T."/>
            <person name="Kojima H."/>
            <person name="Fukui M."/>
        </authorList>
    </citation>
    <scope>NUCLEOTIDE SEQUENCE [LARGE SCALE GENOMIC DNA]</scope>
    <source>
        <strain evidence="8">skB26</strain>
    </source>
</reference>
<dbReference type="InterPro" id="IPR027417">
    <property type="entry name" value="P-loop_NTPase"/>
</dbReference>